<name>A0ABR3UIP2_9PLEO</name>
<reference evidence="1 2" key="1">
    <citation type="submission" date="2024-09" db="EMBL/GenBank/DDBJ databases">
        <title>T2T genomes of carrot and Alternaria dauci and their utility for understanding host-pathogen interaction during carrot leaf blight disease.</title>
        <authorList>
            <person name="Liu W."/>
            <person name="Xu S."/>
            <person name="Ou C."/>
            <person name="Liu X."/>
            <person name="Zhuang F."/>
            <person name="Deng X.W."/>
        </authorList>
    </citation>
    <scope>NUCLEOTIDE SEQUENCE [LARGE SCALE GENOMIC DNA]</scope>
    <source>
        <strain evidence="1 2">A2016</strain>
    </source>
</reference>
<dbReference type="Gene3D" id="3.20.20.80">
    <property type="entry name" value="Glycosidases"/>
    <property type="match status" value="1"/>
</dbReference>
<accession>A0ABR3UIP2</accession>
<proteinExistence type="predicted"/>
<dbReference type="SUPFAM" id="SSF51445">
    <property type="entry name" value="(Trans)glycosidases"/>
    <property type="match status" value="1"/>
</dbReference>
<protein>
    <recommendedName>
        <fullName evidence="3">Chitinase</fullName>
    </recommendedName>
</protein>
<evidence type="ECO:0008006" key="3">
    <source>
        <dbReference type="Google" id="ProtNLM"/>
    </source>
</evidence>
<keyword evidence="2" id="KW-1185">Reference proteome</keyword>
<dbReference type="InterPro" id="IPR017853">
    <property type="entry name" value="GH"/>
</dbReference>
<dbReference type="EMBL" id="JBHGVX010000006">
    <property type="protein sequence ID" value="KAL1795396.1"/>
    <property type="molecule type" value="Genomic_DNA"/>
</dbReference>
<dbReference type="GeneID" id="96087534"/>
<evidence type="ECO:0000313" key="1">
    <source>
        <dbReference type="EMBL" id="KAL1795396.1"/>
    </source>
</evidence>
<evidence type="ECO:0000313" key="2">
    <source>
        <dbReference type="Proteomes" id="UP001578633"/>
    </source>
</evidence>
<comment type="caution">
    <text evidence="1">The sequence shown here is derived from an EMBL/GenBank/DDBJ whole genome shotgun (WGS) entry which is preliminary data.</text>
</comment>
<dbReference type="Proteomes" id="UP001578633">
    <property type="component" value="Chromosome 6"/>
</dbReference>
<dbReference type="RefSeq" id="XP_069305980.1">
    <property type="nucleotide sequence ID" value="XM_069453427.1"/>
</dbReference>
<organism evidence="1 2">
    <name type="scientific">Alternaria dauci</name>
    <dbReference type="NCBI Taxonomy" id="48095"/>
    <lineage>
        <taxon>Eukaryota</taxon>
        <taxon>Fungi</taxon>
        <taxon>Dikarya</taxon>
        <taxon>Ascomycota</taxon>
        <taxon>Pezizomycotina</taxon>
        <taxon>Dothideomycetes</taxon>
        <taxon>Pleosporomycetidae</taxon>
        <taxon>Pleosporales</taxon>
        <taxon>Pleosporineae</taxon>
        <taxon>Pleosporaceae</taxon>
        <taxon>Alternaria</taxon>
        <taxon>Alternaria sect. Porri</taxon>
    </lineage>
</organism>
<sequence>MDTVTRLIARLRLDFGPDFLITLAPVASALIPNPFIQNARYPLNPRPQCNTVPNLSDPTLPHLSGFSYPALERSVYGREIAWYNTQFYGGWGNARSTSWYDKIIEAGWNPERVVLGTMTDPQDESGYVPMDTLINVTVTLREKYRGLGREFGGVMGWEYVNSRIDDYDLEGVCTASSLSVESSGTDWVARLGSTLRAQESFDPTG</sequence>
<gene>
    <name evidence="1" type="ORF">ACET3X_007212</name>
</gene>